<dbReference type="EMBL" id="FTMD01000012">
    <property type="protein sequence ID" value="SIR28160.1"/>
    <property type="molecule type" value="Genomic_DNA"/>
</dbReference>
<keyword evidence="7" id="KW-0732">Signal</keyword>
<keyword evidence="5 6" id="KW-0408">Iron</keyword>
<evidence type="ECO:0000256" key="2">
    <source>
        <dbReference type="ARBA" id="ARBA00022617"/>
    </source>
</evidence>
<accession>A0A1N6ZMS9</accession>
<dbReference type="Proteomes" id="UP000186819">
    <property type="component" value="Unassembled WGS sequence"/>
</dbReference>
<dbReference type="GO" id="GO:0009055">
    <property type="term" value="F:electron transfer activity"/>
    <property type="evidence" value="ECO:0007669"/>
    <property type="project" value="InterPro"/>
</dbReference>
<dbReference type="InterPro" id="IPR009056">
    <property type="entry name" value="Cyt_c-like_dom"/>
</dbReference>
<gene>
    <name evidence="9" type="ORF">SAMN05421829_11274</name>
</gene>
<dbReference type="Gene3D" id="1.10.760.10">
    <property type="entry name" value="Cytochrome c-like domain"/>
    <property type="match status" value="1"/>
</dbReference>
<evidence type="ECO:0000256" key="5">
    <source>
        <dbReference type="ARBA" id="ARBA00023004"/>
    </source>
</evidence>
<dbReference type="Pfam" id="PF13442">
    <property type="entry name" value="Cytochrome_CBB3"/>
    <property type="match status" value="1"/>
</dbReference>
<dbReference type="InterPro" id="IPR002323">
    <property type="entry name" value="Cyt_CIE"/>
</dbReference>
<dbReference type="PRINTS" id="PR00607">
    <property type="entry name" value="CYTCHROMECIE"/>
</dbReference>
<evidence type="ECO:0000256" key="1">
    <source>
        <dbReference type="ARBA" id="ARBA00022448"/>
    </source>
</evidence>
<dbReference type="AlphaFoldDB" id="A0A1N6ZMS9"/>
<organism evidence="9 10">
    <name type="scientific">Aromatoleum tolulyticum</name>
    <dbReference type="NCBI Taxonomy" id="34027"/>
    <lineage>
        <taxon>Bacteria</taxon>
        <taxon>Pseudomonadati</taxon>
        <taxon>Pseudomonadota</taxon>
        <taxon>Betaproteobacteria</taxon>
        <taxon>Rhodocyclales</taxon>
        <taxon>Rhodocyclaceae</taxon>
        <taxon>Aromatoleum</taxon>
    </lineage>
</organism>
<evidence type="ECO:0000313" key="10">
    <source>
        <dbReference type="Proteomes" id="UP000186819"/>
    </source>
</evidence>
<dbReference type="PANTHER" id="PTHR40942:SF4">
    <property type="entry name" value="CYTOCHROME C5"/>
    <property type="match status" value="1"/>
</dbReference>
<keyword evidence="4" id="KW-0249">Electron transport</keyword>
<sequence>MKYILAPVGLAFLVLATEVSATDGKAVYTQICRACHATGVAGAPILGDRNAWAPRLPAGLEALQQSALRGKGGMPPKGGNPGLADSQVRAAVEYMVSQSR</sequence>
<dbReference type="SUPFAM" id="SSF46626">
    <property type="entry name" value="Cytochrome c"/>
    <property type="match status" value="1"/>
</dbReference>
<dbReference type="GO" id="GO:0020037">
    <property type="term" value="F:heme binding"/>
    <property type="evidence" value="ECO:0007669"/>
    <property type="project" value="InterPro"/>
</dbReference>
<dbReference type="GO" id="GO:0005506">
    <property type="term" value="F:iron ion binding"/>
    <property type="evidence" value="ECO:0007669"/>
    <property type="project" value="InterPro"/>
</dbReference>
<dbReference type="InterPro" id="IPR036909">
    <property type="entry name" value="Cyt_c-like_dom_sf"/>
</dbReference>
<proteinExistence type="predicted"/>
<dbReference type="STRING" id="34027.SAMN05421829_11274"/>
<evidence type="ECO:0000256" key="7">
    <source>
        <dbReference type="SAM" id="SignalP"/>
    </source>
</evidence>
<evidence type="ECO:0000259" key="8">
    <source>
        <dbReference type="PROSITE" id="PS51007"/>
    </source>
</evidence>
<keyword evidence="2 6" id="KW-0349">Heme</keyword>
<dbReference type="RefSeq" id="WP_076603358.1">
    <property type="nucleotide sequence ID" value="NZ_FTMD01000012.1"/>
</dbReference>
<evidence type="ECO:0000256" key="6">
    <source>
        <dbReference type="PROSITE-ProRule" id="PRU00433"/>
    </source>
</evidence>
<evidence type="ECO:0000256" key="3">
    <source>
        <dbReference type="ARBA" id="ARBA00022723"/>
    </source>
</evidence>
<dbReference type="PROSITE" id="PS51007">
    <property type="entry name" value="CYTC"/>
    <property type="match status" value="1"/>
</dbReference>
<feature type="signal peptide" evidence="7">
    <location>
        <begin position="1"/>
        <end position="21"/>
    </location>
</feature>
<dbReference type="OrthoDB" id="9814708at2"/>
<keyword evidence="10" id="KW-1185">Reference proteome</keyword>
<protein>
    <submittedName>
        <fullName evidence="9">Cytochrome C oxidase, cbb3-type, subunit III</fullName>
    </submittedName>
</protein>
<feature type="domain" description="Cytochrome c" evidence="8">
    <location>
        <begin position="19"/>
        <end position="99"/>
    </location>
</feature>
<evidence type="ECO:0000256" key="4">
    <source>
        <dbReference type="ARBA" id="ARBA00022982"/>
    </source>
</evidence>
<reference evidence="10" key="1">
    <citation type="submission" date="2017-01" db="EMBL/GenBank/DDBJ databases">
        <authorList>
            <person name="Varghese N."/>
            <person name="Submissions S."/>
        </authorList>
    </citation>
    <scope>NUCLEOTIDE SEQUENCE [LARGE SCALE GENOMIC DNA]</scope>
    <source>
        <strain evidence="10">ATCC 51758</strain>
    </source>
</reference>
<name>A0A1N6ZMS9_9RHOO</name>
<keyword evidence="3 6" id="KW-0479">Metal-binding</keyword>
<dbReference type="PANTHER" id="PTHR40942">
    <property type="match status" value="1"/>
</dbReference>
<keyword evidence="1" id="KW-0813">Transport</keyword>
<feature type="chain" id="PRO_5012523515" evidence="7">
    <location>
        <begin position="22"/>
        <end position="100"/>
    </location>
</feature>
<evidence type="ECO:0000313" key="9">
    <source>
        <dbReference type="EMBL" id="SIR28160.1"/>
    </source>
</evidence>